<sequence length="194" mass="22516">MATNQTPDALLVKKYIAGDENALALLIHRHQAKIYGFIYSKLSDRDVADDVFQDTFIKVIKTLKSNSYNEEGKFLPWVMRIAHNLIIDHFRKNKKMPMLRETDEFSIFSIIKDETKNVEGQLITEVIENDLRRIIDELPADQKEVLVMRIYQDLSFNEIAEITGVSINTALGRMRYALMNLRKVIDKNKIILTN</sequence>
<comment type="similarity">
    <text evidence="1">Belongs to the sigma-70 factor family. ECF subfamily.</text>
</comment>
<keyword evidence="4" id="KW-0238">DNA-binding</keyword>
<dbReference type="NCBIfam" id="TIGR02937">
    <property type="entry name" value="sigma70-ECF"/>
    <property type="match status" value="1"/>
</dbReference>
<gene>
    <name evidence="8" type="ORF">EQG61_05270</name>
</gene>
<protein>
    <submittedName>
        <fullName evidence="8">Sigma-70 family RNA polymerase sigma factor</fullName>
    </submittedName>
</protein>
<name>A0A4Q1KAH7_9FLAO</name>
<dbReference type="AlphaFoldDB" id="A0A4Q1KAH7"/>
<feature type="domain" description="RNA polymerase sigma factor 70 region 4 type 2" evidence="7">
    <location>
        <begin position="130"/>
        <end position="169"/>
    </location>
</feature>
<dbReference type="SUPFAM" id="SSF88946">
    <property type="entry name" value="Sigma2 domain of RNA polymerase sigma factors"/>
    <property type="match status" value="1"/>
</dbReference>
<dbReference type="InterPro" id="IPR014284">
    <property type="entry name" value="RNA_pol_sigma-70_dom"/>
</dbReference>
<dbReference type="GO" id="GO:0003677">
    <property type="term" value="F:DNA binding"/>
    <property type="evidence" value="ECO:0007669"/>
    <property type="project" value="UniProtKB-KW"/>
</dbReference>
<keyword evidence="3" id="KW-0731">Sigma factor</keyword>
<dbReference type="Proteomes" id="UP000289857">
    <property type="component" value="Unassembled WGS sequence"/>
</dbReference>
<proteinExistence type="inferred from homology"/>
<dbReference type="InterPro" id="IPR013325">
    <property type="entry name" value="RNA_pol_sigma_r2"/>
</dbReference>
<keyword evidence="9" id="KW-1185">Reference proteome</keyword>
<dbReference type="GO" id="GO:0006352">
    <property type="term" value="P:DNA-templated transcription initiation"/>
    <property type="evidence" value="ECO:0007669"/>
    <property type="project" value="InterPro"/>
</dbReference>
<evidence type="ECO:0000256" key="3">
    <source>
        <dbReference type="ARBA" id="ARBA00023082"/>
    </source>
</evidence>
<dbReference type="InterPro" id="IPR039425">
    <property type="entry name" value="RNA_pol_sigma-70-like"/>
</dbReference>
<dbReference type="Pfam" id="PF04542">
    <property type="entry name" value="Sigma70_r2"/>
    <property type="match status" value="1"/>
</dbReference>
<evidence type="ECO:0000256" key="4">
    <source>
        <dbReference type="ARBA" id="ARBA00023125"/>
    </source>
</evidence>
<keyword evidence="2" id="KW-0805">Transcription regulation</keyword>
<keyword evidence="5" id="KW-0804">Transcription</keyword>
<accession>A0A4Q1KAH7</accession>
<evidence type="ECO:0000313" key="9">
    <source>
        <dbReference type="Proteomes" id="UP000289857"/>
    </source>
</evidence>
<dbReference type="InterPro" id="IPR036388">
    <property type="entry name" value="WH-like_DNA-bd_sf"/>
</dbReference>
<dbReference type="PANTHER" id="PTHR43133:SF8">
    <property type="entry name" value="RNA POLYMERASE SIGMA FACTOR HI_1459-RELATED"/>
    <property type="match status" value="1"/>
</dbReference>
<dbReference type="GO" id="GO:0016987">
    <property type="term" value="F:sigma factor activity"/>
    <property type="evidence" value="ECO:0007669"/>
    <property type="project" value="UniProtKB-KW"/>
</dbReference>
<evidence type="ECO:0000256" key="2">
    <source>
        <dbReference type="ARBA" id="ARBA00023015"/>
    </source>
</evidence>
<dbReference type="Pfam" id="PF08281">
    <property type="entry name" value="Sigma70_r4_2"/>
    <property type="match status" value="1"/>
</dbReference>
<dbReference type="CDD" id="cd06171">
    <property type="entry name" value="Sigma70_r4"/>
    <property type="match status" value="1"/>
</dbReference>
<dbReference type="EMBL" id="SBKN01000002">
    <property type="protein sequence ID" value="RXR23380.1"/>
    <property type="molecule type" value="Genomic_DNA"/>
</dbReference>
<dbReference type="OrthoDB" id="9790423at2"/>
<dbReference type="InterPro" id="IPR013249">
    <property type="entry name" value="RNA_pol_sigma70_r4_t2"/>
</dbReference>
<evidence type="ECO:0000259" key="7">
    <source>
        <dbReference type="Pfam" id="PF08281"/>
    </source>
</evidence>
<evidence type="ECO:0000259" key="6">
    <source>
        <dbReference type="Pfam" id="PF04542"/>
    </source>
</evidence>
<dbReference type="InterPro" id="IPR007627">
    <property type="entry name" value="RNA_pol_sigma70_r2"/>
</dbReference>
<feature type="domain" description="RNA polymerase sigma-70 region 2" evidence="6">
    <location>
        <begin position="26"/>
        <end position="95"/>
    </location>
</feature>
<evidence type="ECO:0000313" key="8">
    <source>
        <dbReference type="EMBL" id="RXR23380.1"/>
    </source>
</evidence>
<comment type="caution">
    <text evidence="8">The sequence shown here is derived from an EMBL/GenBank/DDBJ whole genome shotgun (WGS) entry which is preliminary data.</text>
</comment>
<dbReference type="RefSeq" id="WP_129460860.1">
    <property type="nucleotide sequence ID" value="NZ_SBKN01000002.1"/>
</dbReference>
<dbReference type="Gene3D" id="1.10.10.10">
    <property type="entry name" value="Winged helix-like DNA-binding domain superfamily/Winged helix DNA-binding domain"/>
    <property type="match status" value="1"/>
</dbReference>
<dbReference type="InterPro" id="IPR013324">
    <property type="entry name" value="RNA_pol_sigma_r3/r4-like"/>
</dbReference>
<evidence type="ECO:0000256" key="1">
    <source>
        <dbReference type="ARBA" id="ARBA00010641"/>
    </source>
</evidence>
<reference evidence="9" key="1">
    <citation type="submission" date="2019-01" db="EMBL/GenBank/DDBJ databases">
        <title>Cytophagaceae bacterium strain CAR-16.</title>
        <authorList>
            <person name="Chen W.-M."/>
        </authorList>
    </citation>
    <scope>NUCLEOTIDE SEQUENCE [LARGE SCALE GENOMIC DNA]</scope>
    <source>
        <strain evidence="9">WWJ-16</strain>
    </source>
</reference>
<dbReference type="Gene3D" id="1.10.1740.10">
    <property type="match status" value="1"/>
</dbReference>
<evidence type="ECO:0000256" key="5">
    <source>
        <dbReference type="ARBA" id="ARBA00023163"/>
    </source>
</evidence>
<organism evidence="8 9">
    <name type="scientific">Flavobacterium stagni</name>
    <dbReference type="NCBI Taxonomy" id="2506421"/>
    <lineage>
        <taxon>Bacteria</taxon>
        <taxon>Pseudomonadati</taxon>
        <taxon>Bacteroidota</taxon>
        <taxon>Flavobacteriia</taxon>
        <taxon>Flavobacteriales</taxon>
        <taxon>Flavobacteriaceae</taxon>
        <taxon>Flavobacterium</taxon>
    </lineage>
</organism>
<dbReference type="PANTHER" id="PTHR43133">
    <property type="entry name" value="RNA POLYMERASE ECF-TYPE SIGMA FACTO"/>
    <property type="match status" value="1"/>
</dbReference>
<dbReference type="SUPFAM" id="SSF88659">
    <property type="entry name" value="Sigma3 and sigma4 domains of RNA polymerase sigma factors"/>
    <property type="match status" value="1"/>
</dbReference>